<evidence type="ECO:0000313" key="2">
    <source>
        <dbReference type="EMBL" id="AFU69838.1"/>
    </source>
</evidence>
<gene>
    <name evidence="2" type="ordered locus">P700755_003176</name>
</gene>
<dbReference type="eggNOG" id="COG2226">
    <property type="taxonomic scope" value="Bacteria"/>
</dbReference>
<feature type="domain" description="Methyltransferase" evidence="1">
    <location>
        <begin position="90"/>
        <end position="184"/>
    </location>
</feature>
<keyword evidence="3" id="KW-1185">Reference proteome</keyword>
<keyword evidence="2" id="KW-0489">Methyltransferase</keyword>
<dbReference type="Proteomes" id="UP000008514">
    <property type="component" value="Chromosome"/>
</dbReference>
<organism evidence="2 3">
    <name type="scientific">Psychroflexus torquis (strain ATCC 700755 / CIP 106069 / ACAM 623)</name>
    <dbReference type="NCBI Taxonomy" id="313595"/>
    <lineage>
        <taxon>Bacteria</taxon>
        <taxon>Pseudomonadati</taxon>
        <taxon>Bacteroidota</taxon>
        <taxon>Flavobacteriia</taxon>
        <taxon>Flavobacteriales</taxon>
        <taxon>Flavobacteriaceae</taxon>
        <taxon>Psychroflexus</taxon>
    </lineage>
</organism>
<reference evidence="2" key="1">
    <citation type="submission" date="2006-03" db="EMBL/GenBank/DDBJ databases">
        <authorList>
            <person name="Bowman J."/>
            <person name="Ferriera S."/>
            <person name="Johnson J."/>
            <person name="Kravitz S."/>
            <person name="Halpern A."/>
            <person name="Remington K."/>
            <person name="Beeson K."/>
            <person name="Tran B."/>
            <person name="Rogers Y.-H."/>
            <person name="Friedman R."/>
            <person name="Venter J.C."/>
        </authorList>
    </citation>
    <scope>NUCLEOTIDE SEQUENCE [LARGE SCALE GENOMIC DNA]</scope>
    <source>
        <strain evidence="2">ATCC 700755</strain>
    </source>
</reference>
<dbReference type="KEGG" id="ptq:P700755_003176"/>
<dbReference type="InterPro" id="IPR041698">
    <property type="entry name" value="Methyltransf_25"/>
</dbReference>
<dbReference type="InterPro" id="IPR050447">
    <property type="entry name" value="Erg6_SMT_methyltransf"/>
</dbReference>
<dbReference type="OrthoDB" id="3896938at2"/>
<dbReference type="EMBL" id="CP003879">
    <property type="protein sequence ID" value="AFU69838.1"/>
    <property type="molecule type" value="Genomic_DNA"/>
</dbReference>
<sequence length="270" mass="31924">MNKGQISNTLRQYRLLYPLDKLRYVLERNKNKKLNKKFKKDNPEILLPPDYLMYESFQIDYSKYYFGGKTTAEWIFKLLGKHINLSGGKILDWGCGPGRIIRHMPYISNDQSSFYGTDYNKESIQWCKKNIQKVNFNHNNLEAKLPYEDNTFDAIYGISIFTHLSKEMHFNWFNELKRVLKPGGVMLITTQGENFRPKLIEEERKKFDQGELIIKGNVKEGHRTYSAFHPDLFLELLFKEVNILDKIVISPKGKDYLPQDRWLLKKKALV</sequence>
<dbReference type="GO" id="GO:0008168">
    <property type="term" value="F:methyltransferase activity"/>
    <property type="evidence" value="ECO:0007669"/>
    <property type="project" value="UniProtKB-KW"/>
</dbReference>
<protein>
    <submittedName>
        <fullName evidence="2">S-adenosylmethionine-dependent methyltransferase</fullName>
    </submittedName>
</protein>
<reference evidence="2" key="2">
    <citation type="submission" date="2012-09" db="EMBL/GenBank/DDBJ databases">
        <title>The complete sequence of Psychroflexus torquis an extreme psychrophile from sea-ice that is stimulated by light.</title>
        <authorList>
            <person name="Feng S."/>
            <person name="Powell S.M."/>
            <person name="Bowman J.P."/>
        </authorList>
    </citation>
    <scope>NUCLEOTIDE SEQUENCE [LARGE SCALE GENOMIC DNA]</scope>
    <source>
        <strain evidence="2">ATCC 700755</strain>
    </source>
</reference>
<dbReference type="SUPFAM" id="SSF53335">
    <property type="entry name" value="S-adenosyl-L-methionine-dependent methyltransferases"/>
    <property type="match status" value="1"/>
</dbReference>
<name>K4IJ31_PSYTT</name>
<dbReference type="Pfam" id="PF13649">
    <property type="entry name" value="Methyltransf_25"/>
    <property type="match status" value="1"/>
</dbReference>
<dbReference type="AlphaFoldDB" id="K4IJ31"/>
<dbReference type="STRING" id="313595.P700755_003176"/>
<evidence type="ECO:0000259" key="1">
    <source>
        <dbReference type="Pfam" id="PF13649"/>
    </source>
</evidence>
<dbReference type="PANTHER" id="PTHR44068:SF11">
    <property type="entry name" value="GERANYL DIPHOSPHATE 2-C-METHYLTRANSFERASE"/>
    <property type="match status" value="1"/>
</dbReference>
<dbReference type="CDD" id="cd02440">
    <property type="entry name" value="AdoMet_MTases"/>
    <property type="match status" value="1"/>
</dbReference>
<dbReference type="Gene3D" id="3.40.50.150">
    <property type="entry name" value="Vaccinia Virus protein VP39"/>
    <property type="match status" value="1"/>
</dbReference>
<evidence type="ECO:0000313" key="3">
    <source>
        <dbReference type="Proteomes" id="UP000008514"/>
    </source>
</evidence>
<dbReference type="GO" id="GO:0032259">
    <property type="term" value="P:methylation"/>
    <property type="evidence" value="ECO:0007669"/>
    <property type="project" value="UniProtKB-KW"/>
</dbReference>
<dbReference type="RefSeq" id="WP_015025389.1">
    <property type="nucleotide sequence ID" value="NC_018721.1"/>
</dbReference>
<accession>K4IJ31</accession>
<dbReference type="HOGENOM" id="CLU_084704_0_0_10"/>
<dbReference type="InterPro" id="IPR029063">
    <property type="entry name" value="SAM-dependent_MTases_sf"/>
</dbReference>
<keyword evidence="2" id="KW-0808">Transferase</keyword>
<dbReference type="PANTHER" id="PTHR44068">
    <property type="entry name" value="ZGC:194242"/>
    <property type="match status" value="1"/>
</dbReference>
<proteinExistence type="predicted"/>